<name>A0A6A5C3P2_NAEFO</name>
<dbReference type="GO" id="GO:0005506">
    <property type="term" value="F:iron ion binding"/>
    <property type="evidence" value="ECO:0007669"/>
    <property type="project" value="InterPro"/>
</dbReference>
<protein>
    <recommendedName>
        <fullName evidence="8">Fatty acid hydroxylase domain-containing protein</fullName>
    </recommendedName>
</protein>
<dbReference type="GO" id="GO:0008610">
    <property type="term" value="P:lipid biosynthetic process"/>
    <property type="evidence" value="ECO:0007669"/>
    <property type="project" value="InterPro"/>
</dbReference>
<keyword evidence="3 7" id="KW-1133">Transmembrane helix</keyword>
<evidence type="ECO:0000256" key="4">
    <source>
        <dbReference type="ARBA" id="ARBA00023002"/>
    </source>
</evidence>
<comment type="caution">
    <text evidence="9">The sequence shown here is derived from an EMBL/GenBank/DDBJ whole genome shotgun (WGS) entry which is preliminary data.</text>
</comment>
<evidence type="ECO:0000256" key="1">
    <source>
        <dbReference type="ARBA" id="ARBA00004127"/>
    </source>
</evidence>
<dbReference type="VEuPathDB" id="AmoebaDB:FDP41_013694"/>
<dbReference type="Proteomes" id="UP000444721">
    <property type="component" value="Unassembled WGS sequence"/>
</dbReference>
<evidence type="ECO:0000256" key="3">
    <source>
        <dbReference type="ARBA" id="ARBA00022989"/>
    </source>
</evidence>
<organism evidence="9 10">
    <name type="scientific">Naegleria fowleri</name>
    <name type="common">Brain eating amoeba</name>
    <dbReference type="NCBI Taxonomy" id="5763"/>
    <lineage>
        <taxon>Eukaryota</taxon>
        <taxon>Discoba</taxon>
        <taxon>Heterolobosea</taxon>
        <taxon>Tetramitia</taxon>
        <taxon>Eutetramitia</taxon>
        <taxon>Vahlkampfiidae</taxon>
        <taxon>Naegleria</taxon>
    </lineage>
</organism>
<dbReference type="Pfam" id="PF04116">
    <property type="entry name" value="FA_hydroxylase"/>
    <property type="match status" value="1"/>
</dbReference>
<evidence type="ECO:0000256" key="5">
    <source>
        <dbReference type="ARBA" id="ARBA00023098"/>
    </source>
</evidence>
<dbReference type="GO" id="GO:0006643">
    <property type="term" value="P:membrane lipid metabolic process"/>
    <property type="evidence" value="ECO:0007669"/>
    <property type="project" value="TreeGrafter"/>
</dbReference>
<dbReference type="RefSeq" id="XP_044565193.1">
    <property type="nucleotide sequence ID" value="XM_044704352.1"/>
</dbReference>
<feature type="transmembrane region" description="Helical" evidence="7">
    <location>
        <begin position="524"/>
        <end position="545"/>
    </location>
</feature>
<evidence type="ECO:0000313" key="10">
    <source>
        <dbReference type="Proteomes" id="UP000444721"/>
    </source>
</evidence>
<accession>A0A6A5C3P2</accession>
<dbReference type="InterPro" id="IPR051689">
    <property type="entry name" value="Sterol_desaturase/TMEM195"/>
</dbReference>
<evidence type="ECO:0000313" key="9">
    <source>
        <dbReference type="EMBL" id="KAF0980480.1"/>
    </source>
</evidence>
<feature type="transmembrane region" description="Helical" evidence="7">
    <location>
        <begin position="400"/>
        <end position="421"/>
    </location>
</feature>
<comment type="subcellular location">
    <subcellularLocation>
        <location evidence="1">Endomembrane system</location>
        <topology evidence="1">Multi-pass membrane protein</topology>
    </subcellularLocation>
</comment>
<dbReference type="GO" id="GO:0016020">
    <property type="term" value="C:membrane"/>
    <property type="evidence" value="ECO:0007669"/>
    <property type="project" value="GOC"/>
</dbReference>
<reference evidence="9 10" key="1">
    <citation type="journal article" date="2019" name="Sci. Rep.">
        <title>Nanopore sequencing improves the draft genome of the human pathogenic amoeba Naegleria fowleri.</title>
        <authorList>
            <person name="Liechti N."/>
            <person name="Schurch N."/>
            <person name="Bruggmann R."/>
            <person name="Wittwer M."/>
        </authorList>
    </citation>
    <scope>NUCLEOTIDE SEQUENCE [LARGE SCALE GENOMIC DNA]</scope>
    <source>
        <strain evidence="9 10">ATCC 30894</strain>
    </source>
</reference>
<keyword evidence="4" id="KW-0560">Oxidoreductase</keyword>
<feature type="domain" description="Fatty acid hydroxylase" evidence="8">
    <location>
        <begin position="157"/>
        <end position="289"/>
    </location>
</feature>
<dbReference type="GO" id="GO:0005783">
    <property type="term" value="C:endoplasmic reticulum"/>
    <property type="evidence" value="ECO:0007669"/>
    <property type="project" value="TreeGrafter"/>
</dbReference>
<proteinExistence type="predicted"/>
<sequence length="563" mass="66171">MASSITWPVYEWLPFRDEHYLKEQFDKLSSTRMMMNQTETTSTLSGFMLQNDEQSLAVKYVLAELDVNIMLPYFASCILLELICHFVIWNRKLYRFNDTFSSLACGITQQITGKLFTTYYFHVLPYTFVYHIIYGGGSSALQDGVEQLGLTSWYWWFVLIFKDHQYYWAHRYLHEWNIGWASHNTHHSSEEYNLTSALRQGFIQEVIGFPFFLPLALCGVHPYLFAVHSNINTLAQFWFHTRAIRKFPSFIEYFFNTPSHHRVHHGRNEYCLDKNYGGIFIVFDRWYGTFEAEQEMETPDPIRGDYSNVVYGLTTPLTTFNPIHSQIHHFVCIWQTMKEISSSSSHEVFKGKPFWFIWWNRLQVVFRGPGWNPFTQSMYECPQVLQPPSRNEMYNPSIGAWKTTLATLHFLILFVLSVFHLETDFSPMVKSGAAGFFENYEHHLLHFAQFAFIYLSLASLALVYEGEDWIFTRRCEILRCSVMLILLRCVLRAESTLSFTNFLSRIVPGSTIFSKRMEMAGGEVNITLAHIMMLFYFLSLSYWWWMGRSKIVSTDLALKTKLN</sequence>
<feature type="transmembrane region" description="Helical" evidence="7">
    <location>
        <begin position="69"/>
        <end position="89"/>
    </location>
</feature>
<dbReference type="VEuPathDB" id="AmoebaDB:NfTy_027070"/>
<dbReference type="GO" id="GO:0050479">
    <property type="term" value="F:glyceryl-ether monooxygenase activity"/>
    <property type="evidence" value="ECO:0007669"/>
    <property type="project" value="TreeGrafter"/>
</dbReference>
<dbReference type="PANTHER" id="PTHR21624">
    <property type="entry name" value="STEROL DESATURASE-RELATED PROTEIN"/>
    <property type="match status" value="1"/>
</dbReference>
<dbReference type="VEuPathDB" id="AmoebaDB:NF0043810"/>
<dbReference type="PANTHER" id="PTHR21624:SF1">
    <property type="entry name" value="ALKYLGLYCEROL MONOOXYGENASE"/>
    <property type="match status" value="1"/>
</dbReference>
<feature type="transmembrane region" description="Helical" evidence="7">
    <location>
        <begin position="444"/>
        <end position="464"/>
    </location>
</feature>
<keyword evidence="5" id="KW-0443">Lipid metabolism</keyword>
<dbReference type="AlphaFoldDB" id="A0A6A5C3P2"/>
<keyword evidence="2 7" id="KW-0812">Transmembrane</keyword>
<evidence type="ECO:0000259" key="8">
    <source>
        <dbReference type="Pfam" id="PF04116"/>
    </source>
</evidence>
<dbReference type="OrthoDB" id="10267822at2759"/>
<dbReference type="EMBL" id="VFQX01000019">
    <property type="protein sequence ID" value="KAF0980480.1"/>
    <property type="molecule type" value="Genomic_DNA"/>
</dbReference>
<dbReference type="InterPro" id="IPR006694">
    <property type="entry name" value="Fatty_acid_hydroxylase"/>
</dbReference>
<dbReference type="OMA" id="HTRAIRK"/>
<dbReference type="GeneID" id="68120909"/>
<evidence type="ECO:0000256" key="6">
    <source>
        <dbReference type="ARBA" id="ARBA00023136"/>
    </source>
</evidence>
<keyword evidence="6 7" id="KW-0472">Membrane</keyword>
<evidence type="ECO:0000256" key="7">
    <source>
        <dbReference type="SAM" id="Phobius"/>
    </source>
</evidence>
<gene>
    <name evidence="9" type="ORF">FDP41_013694</name>
</gene>
<keyword evidence="10" id="KW-1185">Reference proteome</keyword>
<evidence type="ECO:0000256" key="2">
    <source>
        <dbReference type="ARBA" id="ARBA00022692"/>
    </source>
</evidence>